<evidence type="ECO:0000313" key="4">
    <source>
        <dbReference type="Proteomes" id="UP000719942"/>
    </source>
</evidence>
<dbReference type="Proteomes" id="UP000719942">
    <property type="component" value="Unassembled WGS sequence"/>
</dbReference>
<protein>
    <submittedName>
        <fullName evidence="3">WYL domain-containing protein</fullName>
    </submittedName>
</protein>
<organism evidence="3 4">
    <name type="scientific">Caproiciproducens faecalis</name>
    <dbReference type="NCBI Taxonomy" id="2820301"/>
    <lineage>
        <taxon>Bacteria</taxon>
        <taxon>Bacillati</taxon>
        <taxon>Bacillota</taxon>
        <taxon>Clostridia</taxon>
        <taxon>Eubacteriales</taxon>
        <taxon>Acutalibacteraceae</taxon>
        <taxon>Caproiciproducens</taxon>
    </lineage>
</organism>
<dbReference type="EMBL" id="JAGFNZ010000007">
    <property type="protein sequence ID" value="MBW7573973.1"/>
    <property type="molecule type" value="Genomic_DNA"/>
</dbReference>
<reference evidence="3 4" key="1">
    <citation type="submission" date="2021-03" db="EMBL/GenBank/DDBJ databases">
        <title>Caproiciproducens sp. nov. isolated from feces of cow.</title>
        <authorList>
            <person name="Choi J.-Y."/>
        </authorList>
    </citation>
    <scope>NUCLEOTIDE SEQUENCE [LARGE SCALE GENOMIC DNA]</scope>
    <source>
        <strain evidence="3 4">AGMB10547</strain>
    </source>
</reference>
<accession>A0ABS7DRN9</accession>
<dbReference type="Pfam" id="PF25583">
    <property type="entry name" value="WCX"/>
    <property type="match status" value="1"/>
</dbReference>
<feature type="domain" description="WCX" evidence="2">
    <location>
        <begin position="253"/>
        <end position="325"/>
    </location>
</feature>
<evidence type="ECO:0000313" key="3">
    <source>
        <dbReference type="EMBL" id="MBW7573973.1"/>
    </source>
</evidence>
<dbReference type="Pfam" id="PF13280">
    <property type="entry name" value="WYL"/>
    <property type="match status" value="1"/>
</dbReference>
<sequence>MIHSSAKIKLLLLWKLLKEYSDDEHPVSAVELCRLLEQEGIETERKSIYRDIDVLTHFGVDIVYTRSPRQGFFIAKRDFELAEVRLLMDAVLTAPFITNKKTAELTDKLCGLISCHQAEAVLKQIYVDQRVKFENEEIYYNIDTINRAIAQHKKLSFSYHHRVIVNHKAQLDDGREFIISPYTLLWANDKYYLAGNYEKYDTVSNYRLDRMKKIALTSQEARPFYEVCEYRDHFDTADYLRKTFNMFNGEHEFVVLRCSNSLLETIIDKFGSEIEFSCHDSNAFTVRASVCVSDGLIEWLMQYGDRIMVLSPQTLRDEMLMRIEAVHDVYGTTKKTCVPQKF</sequence>
<feature type="domain" description="WYL" evidence="1">
    <location>
        <begin position="142"/>
        <end position="214"/>
    </location>
</feature>
<evidence type="ECO:0000259" key="1">
    <source>
        <dbReference type="Pfam" id="PF13280"/>
    </source>
</evidence>
<dbReference type="PANTHER" id="PTHR34580">
    <property type="match status" value="1"/>
</dbReference>
<dbReference type="PROSITE" id="PS52050">
    <property type="entry name" value="WYL"/>
    <property type="match status" value="1"/>
</dbReference>
<keyword evidence="4" id="KW-1185">Reference proteome</keyword>
<dbReference type="InterPro" id="IPR026881">
    <property type="entry name" value="WYL_dom"/>
</dbReference>
<dbReference type="SUPFAM" id="SSF46785">
    <property type="entry name" value="Winged helix' DNA-binding domain"/>
    <property type="match status" value="1"/>
</dbReference>
<gene>
    <name evidence="3" type="ORF">J5W02_14260</name>
</gene>
<proteinExistence type="predicted"/>
<evidence type="ECO:0000259" key="2">
    <source>
        <dbReference type="Pfam" id="PF25583"/>
    </source>
</evidence>
<dbReference type="PANTHER" id="PTHR34580:SF1">
    <property type="entry name" value="PROTEIN PAFC"/>
    <property type="match status" value="1"/>
</dbReference>
<dbReference type="InterPro" id="IPR051534">
    <property type="entry name" value="CBASS_pafABC_assoc_protein"/>
</dbReference>
<dbReference type="InterPro" id="IPR036390">
    <property type="entry name" value="WH_DNA-bd_sf"/>
</dbReference>
<name>A0ABS7DRN9_9FIRM</name>
<comment type="caution">
    <text evidence="3">The sequence shown here is derived from an EMBL/GenBank/DDBJ whole genome shotgun (WGS) entry which is preliminary data.</text>
</comment>
<dbReference type="InterPro" id="IPR057727">
    <property type="entry name" value="WCX_dom"/>
</dbReference>
<dbReference type="RefSeq" id="WP_219966384.1">
    <property type="nucleotide sequence ID" value="NZ_JAGFNZ010000007.1"/>
</dbReference>